<dbReference type="Gene3D" id="3.40.50.1820">
    <property type="entry name" value="alpha/beta hydrolase"/>
    <property type="match status" value="1"/>
</dbReference>
<feature type="domain" description="AB hydrolase-1" evidence="5">
    <location>
        <begin position="60"/>
        <end position="299"/>
    </location>
</feature>
<evidence type="ECO:0000313" key="7">
    <source>
        <dbReference type="Proteomes" id="UP000199527"/>
    </source>
</evidence>
<dbReference type="InterPro" id="IPR000952">
    <property type="entry name" value="AB_hydrolase_4_CS"/>
</dbReference>
<evidence type="ECO:0000256" key="1">
    <source>
        <dbReference type="ARBA" id="ARBA00010884"/>
    </source>
</evidence>
<dbReference type="PIRSF" id="PIRSF005211">
    <property type="entry name" value="Ab_hydro_YheT"/>
    <property type="match status" value="1"/>
</dbReference>
<dbReference type="InterPro" id="IPR029058">
    <property type="entry name" value="AB_hydrolase_fold"/>
</dbReference>
<feature type="active site" description="Charge relay system" evidence="4">
    <location>
        <position position="137"/>
    </location>
</feature>
<evidence type="ECO:0000256" key="3">
    <source>
        <dbReference type="ARBA" id="ARBA00022801"/>
    </source>
</evidence>
<dbReference type="OrthoDB" id="332676at2"/>
<dbReference type="InterPro" id="IPR012020">
    <property type="entry name" value="ABHD4"/>
</dbReference>
<keyword evidence="2" id="KW-0719">Serine esterase</keyword>
<dbReference type="EMBL" id="FNEM01000010">
    <property type="protein sequence ID" value="SDJ60445.1"/>
    <property type="molecule type" value="Genomic_DNA"/>
</dbReference>
<dbReference type="PANTHER" id="PTHR10794:SF94">
    <property type="entry name" value="ESTERASE YHET-RELATED"/>
    <property type="match status" value="1"/>
</dbReference>
<feature type="active site" description="Charge relay system" evidence="4">
    <location>
        <position position="265"/>
    </location>
</feature>
<organism evidence="6 7">
    <name type="scientific">Ferrimonas sediminum</name>
    <dbReference type="NCBI Taxonomy" id="718193"/>
    <lineage>
        <taxon>Bacteria</taxon>
        <taxon>Pseudomonadati</taxon>
        <taxon>Pseudomonadota</taxon>
        <taxon>Gammaproteobacteria</taxon>
        <taxon>Alteromonadales</taxon>
        <taxon>Ferrimonadaceae</taxon>
        <taxon>Ferrimonas</taxon>
    </lineage>
</organism>
<dbReference type="GO" id="GO:0034338">
    <property type="term" value="F:short-chain carboxylesterase activity"/>
    <property type="evidence" value="ECO:0007669"/>
    <property type="project" value="TreeGrafter"/>
</dbReference>
<dbReference type="Pfam" id="PF00561">
    <property type="entry name" value="Abhydrolase_1"/>
    <property type="match status" value="1"/>
</dbReference>
<protein>
    <recommendedName>
        <fullName evidence="5">AB hydrolase-1 domain-containing protein</fullName>
    </recommendedName>
</protein>
<dbReference type="PANTHER" id="PTHR10794">
    <property type="entry name" value="ABHYDROLASE DOMAIN-CONTAINING PROTEIN"/>
    <property type="match status" value="1"/>
</dbReference>
<evidence type="ECO:0000256" key="2">
    <source>
        <dbReference type="ARBA" id="ARBA00022487"/>
    </source>
</evidence>
<evidence type="ECO:0000259" key="5">
    <source>
        <dbReference type="Pfam" id="PF00561"/>
    </source>
</evidence>
<dbReference type="InterPro" id="IPR050960">
    <property type="entry name" value="AB_hydrolase_4_sf"/>
</dbReference>
<evidence type="ECO:0000256" key="4">
    <source>
        <dbReference type="PIRSR" id="PIRSR005211-1"/>
    </source>
</evidence>
<dbReference type="Proteomes" id="UP000199527">
    <property type="component" value="Unassembled WGS sequence"/>
</dbReference>
<dbReference type="AlphaFoldDB" id="A0A1G8V513"/>
<dbReference type="NCBIfam" id="NF008218">
    <property type="entry name" value="PRK10985.1"/>
    <property type="match status" value="1"/>
</dbReference>
<dbReference type="SUPFAM" id="SSF53474">
    <property type="entry name" value="alpha/beta-Hydrolases"/>
    <property type="match status" value="1"/>
</dbReference>
<name>A0A1G8V513_9GAMM</name>
<sequence length="320" mass="35939">MTSRFQPSRWWRNPHLQTIWPLLTKPQSLPLQRQTLPLSDGDFVHLDWIGQPQHLTPITVILHGLEGDRDSHYVRRMLHSLHRQGQVGVVVHQRSCSGVMNALPRTYHSGETGDLTEVLTHLTQCYPGHPLRAVGYSLGANVLCKYLGETGSASLLERGVAVSPPLDLAACANRMERGFSRIYQRYLLKKLRHKIHQKLAGPHGPQIPVTASQCQQLATFYQFDHQVTAPLHGFASADDYYRRASGKQFLSSVQRPLLVLHAADDPFMTDAVIPDADELSEAVTLELCPRGGHVGFISHGPPWRPHFYLEPRIQSFLNPA</sequence>
<dbReference type="GO" id="GO:0047372">
    <property type="term" value="F:monoacylglycerol lipase activity"/>
    <property type="evidence" value="ECO:0007669"/>
    <property type="project" value="TreeGrafter"/>
</dbReference>
<feature type="active site" description="Charge relay system" evidence="4">
    <location>
        <position position="293"/>
    </location>
</feature>
<evidence type="ECO:0000313" key="6">
    <source>
        <dbReference type="EMBL" id="SDJ60445.1"/>
    </source>
</evidence>
<dbReference type="InterPro" id="IPR000073">
    <property type="entry name" value="AB_hydrolase_1"/>
</dbReference>
<dbReference type="PROSITE" id="PS01133">
    <property type="entry name" value="UPF0017"/>
    <property type="match status" value="1"/>
</dbReference>
<accession>A0A1G8V513</accession>
<gene>
    <name evidence="6" type="ORF">SAMN04488540_11083</name>
</gene>
<keyword evidence="7" id="KW-1185">Reference proteome</keyword>
<keyword evidence="3" id="KW-0378">Hydrolase</keyword>
<comment type="similarity">
    <text evidence="1">Belongs to the AB hydrolase superfamily. AB hydrolase 4 family.</text>
</comment>
<reference evidence="7" key="1">
    <citation type="submission" date="2016-10" db="EMBL/GenBank/DDBJ databases">
        <authorList>
            <person name="Varghese N."/>
            <person name="Submissions S."/>
        </authorList>
    </citation>
    <scope>NUCLEOTIDE SEQUENCE [LARGE SCALE GENOMIC DNA]</scope>
    <source>
        <strain evidence="7">DSM 23317</strain>
    </source>
</reference>
<dbReference type="RefSeq" id="WP_090365684.1">
    <property type="nucleotide sequence ID" value="NZ_FNEM01000010.1"/>
</dbReference>
<proteinExistence type="inferred from homology"/>